<evidence type="ECO:0000313" key="3">
    <source>
        <dbReference type="Proteomes" id="UP001310890"/>
    </source>
</evidence>
<feature type="compositionally biased region" description="Pro residues" evidence="1">
    <location>
        <begin position="108"/>
        <end position="120"/>
    </location>
</feature>
<organism evidence="2 3">
    <name type="scientific">Meristemomyces frigidus</name>
    <dbReference type="NCBI Taxonomy" id="1508187"/>
    <lineage>
        <taxon>Eukaryota</taxon>
        <taxon>Fungi</taxon>
        <taxon>Dikarya</taxon>
        <taxon>Ascomycota</taxon>
        <taxon>Pezizomycotina</taxon>
        <taxon>Dothideomycetes</taxon>
        <taxon>Dothideomycetidae</taxon>
        <taxon>Mycosphaerellales</taxon>
        <taxon>Teratosphaeriaceae</taxon>
        <taxon>Meristemomyces</taxon>
    </lineage>
</organism>
<feature type="region of interest" description="Disordered" evidence="1">
    <location>
        <begin position="294"/>
        <end position="363"/>
    </location>
</feature>
<dbReference type="EMBL" id="JAVRRL010000021">
    <property type="protein sequence ID" value="KAK5113824.1"/>
    <property type="molecule type" value="Genomic_DNA"/>
</dbReference>
<feature type="compositionally biased region" description="Polar residues" evidence="1">
    <location>
        <begin position="377"/>
        <end position="390"/>
    </location>
</feature>
<feature type="compositionally biased region" description="Basic and acidic residues" evidence="1">
    <location>
        <begin position="686"/>
        <end position="695"/>
    </location>
</feature>
<evidence type="ECO:0000256" key="1">
    <source>
        <dbReference type="SAM" id="MobiDB-lite"/>
    </source>
</evidence>
<dbReference type="Proteomes" id="UP001310890">
    <property type="component" value="Unassembled WGS sequence"/>
</dbReference>
<feature type="region of interest" description="Disordered" evidence="1">
    <location>
        <begin position="1"/>
        <end position="20"/>
    </location>
</feature>
<comment type="caution">
    <text evidence="2">The sequence shown here is derived from an EMBL/GenBank/DDBJ whole genome shotgun (WGS) entry which is preliminary data.</text>
</comment>
<feature type="region of interest" description="Disordered" evidence="1">
    <location>
        <begin position="612"/>
        <end position="695"/>
    </location>
</feature>
<gene>
    <name evidence="2" type="ORF">LTR62_003208</name>
</gene>
<feature type="compositionally biased region" description="Polar residues" evidence="1">
    <location>
        <begin position="632"/>
        <end position="643"/>
    </location>
</feature>
<reference evidence="2" key="1">
    <citation type="submission" date="2023-08" db="EMBL/GenBank/DDBJ databases">
        <title>Black Yeasts Isolated from many extreme environments.</title>
        <authorList>
            <person name="Coleine C."/>
            <person name="Stajich J.E."/>
            <person name="Selbmann L."/>
        </authorList>
    </citation>
    <scope>NUCLEOTIDE SEQUENCE</scope>
    <source>
        <strain evidence="2">CCFEE 5401</strain>
    </source>
</reference>
<sequence>MAEGQEEKSNVDYGRVDRETPRVMVLHPHSVSSTSAMEKECIDMHSDDGQREPPKQSTPLGVNENIFLNACNCATTTAFQSTSVHNTHSPTQSNPTVQSSTDDRSPQRPIPVPALPPFLPPDRIKTPDGLPRWPGELDDTDRTPRAGQVGVRGYLRQRSLSQIRLHELYRVLVQTGRGRVSEVGGHYGDERTGRRFWRPPVSGYLTSRYGDLETHPFVDAPFMVPVARRGSPMRVQQMEEEVSGVRRMSSTEREEFLLHQRRAEQMLNAESGSAVPQSSTRRVLSPLERSLHAATGNAVPVTPERASKAAVASANGRSVPLPRTWLQQSGSTNVARNSSIRTTDLLSQFPAPRQSKSQIPGKRPAWSLFPRQLAASSLQENAEPSAQGSLDRNGPFRERLRRVVSGPLSRKYAEHERILSPTPTRPSRLSCTFELAELPATGPSALTTPAVSHQGLWRCSGSAVYELEGTSLPSQRHQGERGEEAVLEGEHNGVEIGNVDSLAMRPGTALTGTSRYFSAASVALATAHNRDEPSAMTVSTTSDLEQNRGTANGNVGLVTTLSQGQATVSRVCEEMTGPSQTSGPSTYSTTIAEAIPRLHIENMRQRGTRAQAVRQKSSGASCKHSKCGLGQRTRSPTTFTLQQLDGHGRDTDLPSTPLDPTTTRSTPQLVSPASHETVNTTHTTRTGHDSCGRDGRTIHVSHLRRAKGTWRTRMQRTRCWRCALHESGLKGWKRLRRMAEWTCFRCYRAYDDEEEEEVEGQMAALASGG</sequence>
<evidence type="ECO:0000313" key="2">
    <source>
        <dbReference type="EMBL" id="KAK5113824.1"/>
    </source>
</evidence>
<protein>
    <submittedName>
        <fullName evidence="2">Uncharacterized protein</fullName>
    </submittedName>
</protein>
<dbReference type="AlphaFoldDB" id="A0AAN7YPW7"/>
<name>A0AAN7YPW7_9PEZI</name>
<feature type="region of interest" description="Disordered" evidence="1">
    <location>
        <begin position="529"/>
        <end position="550"/>
    </location>
</feature>
<feature type="compositionally biased region" description="Low complexity" evidence="1">
    <location>
        <begin position="653"/>
        <end position="667"/>
    </location>
</feature>
<accession>A0AAN7YPW7</accession>
<feature type="region of interest" description="Disordered" evidence="1">
    <location>
        <begin position="84"/>
        <end position="148"/>
    </location>
</feature>
<feature type="compositionally biased region" description="Polar residues" evidence="1">
    <location>
        <begin position="84"/>
        <end position="100"/>
    </location>
</feature>
<proteinExistence type="predicted"/>
<feature type="compositionally biased region" description="Polar residues" evidence="1">
    <location>
        <begin position="536"/>
        <end position="550"/>
    </location>
</feature>
<feature type="region of interest" description="Disordered" evidence="1">
    <location>
        <begin position="377"/>
        <end position="398"/>
    </location>
</feature>
<feature type="compositionally biased region" description="Polar residues" evidence="1">
    <location>
        <begin position="325"/>
        <end position="346"/>
    </location>
</feature>